<dbReference type="EMBL" id="JADEYS010000017">
    <property type="protein sequence ID" value="MBE9398665.1"/>
    <property type="molecule type" value="Genomic_DNA"/>
</dbReference>
<dbReference type="RefSeq" id="WP_193954362.1">
    <property type="nucleotide sequence ID" value="NZ_JADEYS010000017.1"/>
</dbReference>
<keyword evidence="5 7" id="KW-0472">Membrane</keyword>
<dbReference type="AlphaFoldDB" id="A0A8J7FBU1"/>
<comment type="subcellular location">
    <subcellularLocation>
        <location evidence="1">Membrane</location>
        <topology evidence="1">Single-pass membrane protein</topology>
    </subcellularLocation>
</comment>
<evidence type="ECO:0000259" key="8">
    <source>
        <dbReference type="SMART" id="SM00244"/>
    </source>
</evidence>
<dbReference type="Pfam" id="PF01145">
    <property type="entry name" value="Band_7"/>
    <property type="match status" value="1"/>
</dbReference>
<dbReference type="InterPro" id="IPR001107">
    <property type="entry name" value="Band_7"/>
</dbReference>
<dbReference type="GO" id="GO:0016020">
    <property type="term" value="C:membrane"/>
    <property type="evidence" value="ECO:0007669"/>
    <property type="project" value="UniProtKB-SubCell"/>
</dbReference>
<dbReference type="PRINTS" id="PR00721">
    <property type="entry name" value="STOMATIN"/>
</dbReference>
<evidence type="ECO:0000256" key="5">
    <source>
        <dbReference type="ARBA" id="ARBA00023136"/>
    </source>
</evidence>
<evidence type="ECO:0000313" key="9">
    <source>
        <dbReference type="EMBL" id="MBE9398665.1"/>
    </source>
</evidence>
<evidence type="ECO:0000256" key="1">
    <source>
        <dbReference type="ARBA" id="ARBA00004167"/>
    </source>
</evidence>
<protein>
    <recommendedName>
        <fullName evidence="6">Protein HflC</fullName>
    </recommendedName>
</protein>
<gene>
    <name evidence="9" type="primary">hflC</name>
    <name evidence="9" type="ORF">IOQ59_15510</name>
</gene>
<comment type="similarity">
    <text evidence="2 6">Belongs to the band 7/mec-2 family. HflC subfamily.</text>
</comment>
<evidence type="ECO:0000256" key="3">
    <source>
        <dbReference type="ARBA" id="ARBA00022692"/>
    </source>
</evidence>
<evidence type="ECO:0000256" key="7">
    <source>
        <dbReference type="SAM" id="Phobius"/>
    </source>
</evidence>
<feature type="transmembrane region" description="Helical" evidence="7">
    <location>
        <begin position="6"/>
        <end position="26"/>
    </location>
</feature>
<feature type="domain" description="Band 7" evidence="8">
    <location>
        <begin position="21"/>
        <end position="185"/>
    </location>
</feature>
<organism evidence="9 10">
    <name type="scientific">Pontibacterium sinense</name>
    <dbReference type="NCBI Taxonomy" id="2781979"/>
    <lineage>
        <taxon>Bacteria</taxon>
        <taxon>Pseudomonadati</taxon>
        <taxon>Pseudomonadota</taxon>
        <taxon>Gammaproteobacteria</taxon>
        <taxon>Oceanospirillales</taxon>
        <taxon>Oceanospirillaceae</taxon>
        <taxon>Pontibacterium</taxon>
    </lineage>
</organism>
<dbReference type="SMART" id="SM00244">
    <property type="entry name" value="PHB"/>
    <property type="match status" value="1"/>
</dbReference>
<keyword evidence="9" id="KW-0645">Protease</keyword>
<dbReference type="CDD" id="cd03405">
    <property type="entry name" value="SPFH_HflC"/>
    <property type="match status" value="1"/>
</dbReference>
<dbReference type="NCBIfam" id="TIGR01932">
    <property type="entry name" value="hflC"/>
    <property type="match status" value="1"/>
</dbReference>
<evidence type="ECO:0000256" key="4">
    <source>
        <dbReference type="ARBA" id="ARBA00022989"/>
    </source>
</evidence>
<keyword evidence="3 7" id="KW-0812">Transmembrane</keyword>
<dbReference type="PANTHER" id="PTHR42911">
    <property type="entry name" value="MODULATOR OF FTSH PROTEASE HFLC"/>
    <property type="match status" value="1"/>
</dbReference>
<dbReference type="GO" id="GO:0006508">
    <property type="term" value="P:proteolysis"/>
    <property type="evidence" value="ECO:0007669"/>
    <property type="project" value="UniProtKB-KW"/>
</dbReference>
<name>A0A8J7FBU1_9GAMM</name>
<keyword evidence="10" id="KW-1185">Reference proteome</keyword>
<evidence type="ECO:0000256" key="6">
    <source>
        <dbReference type="PIRNR" id="PIRNR005651"/>
    </source>
</evidence>
<dbReference type="SUPFAM" id="SSF117892">
    <property type="entry name" value="Band 7/SPFH domain"/>
    <property type="match status" value="1"/>
</dbReference>
<dbReference type="Gene3D" id="3.30.479.30">
    <property type="entry name" value="Band 7 domain"/>
    <property type="match status" value="1"/>
</dbReference>
<keyword evidence="9" id="KW-0378">Hydrolase</keyword>
<keyword evidence="4 7" id="KW-1133">Transmembrane helix</keyword>
<evidence type="ECO:0000313" key="10">
    <source>
        <dbReference type="Proteomes" id="UP000640333"/>
    </source>
</evidence>
<dbReference type="Proteomes" id="UP000640333">
    <property type="component" value="Unassembled WGS sequence"/>
</dbReference>
<dbReference type="InterPro" id="IPR010200">
    <property type="entry name" value="HflC"/>
</dbReference>
<dbReference type="InterPro" id="IPR001972">
    <property type="entry name" value="Stomatin_HflK_fam"/>
</dbReference>
<sequence length="294" mass="33340">MKPSSMFVLIVLIVAVFVGYSSVYIVKETERGVLLKFGEVVNSDLEPGLHFRFPIVNNVRLFDGRVLTLDAAPQSYLTLEKKSLEVDSFVKWKIDNVEKFYTATSGDEFRAAKLLSDRVDTGLRNQFGERTVTEVVSGEREQLMKELTESLSKIAEDEFGIEVIDVRVKRIDLPPAVSESVYQRMRTEREREASELRARGKELAEGIRADADRQKTVVEAEAYRESEWIRGEGDATAANVYANAYQQNPEFYSFHRSLQAYRKSFTGSGDMMVLKPDSDFFKYLSEPQAPAAAQ</sequence>
<proteinExistence type="inferred from homology"/>
<dbReference type="InterPro" id="IPR036013">
    <property type="entry name" value="Band_7/SPFH_dom_sf"/>
</dbReference>
<dbReference type="PANTHER" id="PTHR42911:SF1">
    <property type="entry name" value="MODULATOR OF FTSH PROTEASE HFLC"/>
    <property type="match status" value="1"/>
</dbReference>
<dbReference type="PIRSF" id="PIRSF005651">
    <property type="entry name" value="HflC"/>
    <property type="match status" value="1"/>
</dbReference>
<comment type="function">
    <text evidence="6">HflC and HflK could regulate a protease.</text>
</comment>
<accession>A0A8J7FBU1</accession>
<dbReference type="GO" id="GO:0008233">
    <property type="term" value="F:peptidase activity"/>
    <property type="evidence" value="ECO:0007669"/>
    <property type="project" value="UniProtKB-KW"/>
</dbReference>
<comment type="caution">
    <text evidence="9">The sequence shown here is derived from an EMBL/GenBank/DDBJ whole genome shotgun (WGS) entry which is preliminary data.</text>
</comment>
<evidence type="ECO:0000256" key="2">
    <source>
        <dbReference type="ARBA" id="ARBA00007862"/>
    </source>
</evidence>
<reference evidence="9" key="1">
    <citation type="submission" date="2020-10" db="EMBL/GenBank/DDBJ databases">
        <title>Bacterium isolated from coastal waters sediment.</title>
        <authorList>
            <person name="Chen R.-J."/>
            <person name="Lu D.-C."/>
            <person name="Zhu K.-L."/>
            <person name="Du Z.-J."/>
        </authorList>
    </citation>
    <scope>NUCLEOTIDE SEQUENCE</scope>
    <source>
        <strain evidence="9">N1Y112</strain>
    </source>
</reference>